<evidence type="ECO:0000313" key="3">
    <source>
        <dbReference type="Proteomes" id="UP000521943"/>
    </source>
</evidence>
<dbReference type="AlphaFoldDB" id="A0A8H6M4P0"/>
<protein>
    <submittedName>
        <fullName evidence="2">Uncharacterized protein</fullName>
    </submittedName>
</protein>
<accession>A0A8H6M4P0</accession>
<evidence type="ECO:0000256" key="1">
    <source>
        <dbReference type="SAM" id="MobiDB-lite"/>
    </source>
</evidence>
<feature type="region of interest" description="Disordered" evidence="1">
    <location>
        <begin position="162"/>
        <end position="184"/>
    </location>
</feature>
<feature type="compositionally biased region" description="Basic and acidic residues" evidence="1">
    <location>
        <begin position="58"/>
        <end position="70"/>
    </location>
</feature>
<sequence length="264" mass="28686">MANANIHPPSKIFAQRDGSVSHARSMLLERANSSVSTRLPGSNASPKSHTTSGVYPARPEHRLKLPHSEGSDLRDVMERGRDMAGLTYPFRGSGQNDIRTSCRNSISRAGQQAAFTVSGRSVGGSCDAQNVSGWHTKGKKMEKHTVDSQYTCSLPLDGIHSFDGEKPQSGANETAQTTASTTRTATGVLSLRKAVMPSDDGREQWMNEDIVIVVRRQHHTSYNEGERGILRVGEGKERNITHYTGGGCSAMHRVWRVSGVGSKQ</sequence>
<keyword evidence="3" id="KW-1185">Reference proteome</keyword>
<feature type="region of interest" description="Disordered" evidence="1">
    <location>
        <begin position="31"/>
        <end position="70"/>
    </location>
</feature>
<gene>
    <name evidence="2" type="ORF">DFP72DRAFT_847275</name>
</gene>
<dbReference type="EMBL" id="JACGCI010000029">
    <property type="protein sequence ID" value="KAF6755538.1"/>
    <property type="molecule type" value="Genomic_DNA"/>
</dbReference>
<feature type="compositionally biased region" description="Polar residues" evidence="1">
    <location>
        <begin position="31"/>
        <end position="53"/>
    </location>
</feature>
<organism evidence="2 3">
    <name type="scientific">Ephemerocybe angulata</name>
    <dbReference type="NCBI Taxonomy" id="980116"/>
    <lineage>
        <taxon>Eukaryota</taxon>
        <taxon>Fungi</taxon>
        <taxon>Dikarya</taxon>
        <taxon>Basidiomycota</taxon>
        <taxon>Agaricomycotina</taxon>
        <taxon>Agaricomycetes</taxon>
        <taxon>Agaricomycetidae</taxon>
        <taxon>Agaricales</taxon>
        <taxon>Agaricineae</taxon>
        <taxon>Psathyrellaceae</taxon>
        <taxon>Ephemerocybe</taxon>
    </lineage>
</organism>
<dbReference type="Proteomes" id="UP000521943">
    <property type="component" value="Unassembled WGS sequence"/>
</dbReference>
<name>A0A8H6M4P0_9AGAR</name>
<proteinExistence type="predicted"/>
<comment type="caution">
    <text evidence="2">The sequence shown here is derived from an EMBL/GenBank/DDBJ whole genome shotgun (WGS) entry which is preliminary data.</text>
</comment>
<reference evidence="2 3" key="1">
    <citation type="submission" date="2020-07" db="EMBL/GenBank/DDBJ databases">
        <title>Comparative genomics of pyrophilous fungi reveals a link between fire events and developmental genes.</title>
        <authorList>
            <consortium name="DOE Joint Genome Institute"/>
            <person name="Steindorff A.S."/>
            <person name="Carver A."/>
            <person name="Calhoun S."/>
            <person name="Stillman K."/>
            <person name="Liu H."/>
            <person name="Lipzen A."/>
            <person name="Pangilinan J."/>
            <person name="Labutti K."/>
            <person name="Bruns T.D."/>
            <person name="Grigoriev I.V."/>
        </authorList>
    </citation>
    <scope>NUCLEOTIDE SEQUENCE [LARGE SCALE GENOMIC DNA]</scope>
    <source>
        <strain evidence="2 3">CBS 144469</strain>
    </source>
</reference>
<feature type="compositionally biased region" description="Low complexity" evidence="1">
    <location>
        <begin position="174"/>
        <end position="184"/>
    </location>
</feature>
<evidence type="ECO:0000313" key="2">
    <source>
        <dbReference type="EMBL" id="KAF6755538.1"/>
    </source>
</evidence>